<dbReference type="InterPro" id="IPR036374">
    <property type="entry name" value="OxRdtase_Mopterin-bd_sf"/>
</dbReference>
<evidence type="ECO:0000313" key="3">
    <source>
        <dbReference type="Proteomes" id="UP000677436"/>
    </source>
</evidence>
<proteinExistence type="predicted"/>
<keyword evidence="3" id="KW-1185">Reference proteome</keyword>
<dbReference type="Pfam" id="PF00174">
    <property type="entry name" value="Oxidored_molyb"/>
    <property type="match status" value="1"/>
</dbReference>
<evidence type="ECO:0000313" key="2">
    <source>
        <dbReference type="EMBL" id="BCU80504.1"/>
    </source>
</evidence>
<accession>A0A8D5ZJG0</accession>
<dbReference type="Gene3D" id="3.90.420.10">
    <property type="entry name" value="Oxidoreductase, molybdopterin-binding domain"/>
    <property type="match status" value="1"/>
</dbReference>
<evidence type="ECO:0000259" key="1">
    <source>
        <dbReference type="Pfam" id="PF00174"/>
    </source>
</evidence>
<dbReference type="InterPro" id="IPR000572">
    <property type="entry name" value="OxRdtase_Mopterin-bd_dom"/>
</dbReference>
<dbReference type="EMBL" id="AP024601">
    <property type="protein sequence ID" value="BCU80504.1"/>
    <property type="molecule type" value="Genomic_DNA"/>
</dbReference>
<reference evidence="2" key="1">
    <citation type="journal article" date="2013" name="Int. J. Syst. Evol. Microbiol.">
        <title>Polycladomyces abyssicola gen. nov., sp. nov., a thermophilic filamentous bacterium isolated from hemipelagic sediment.</title>
        <authorList>
            <person name="Tsubouchi T."/>
            <person name="Shimane Y."/>
            <person name="Mori K."/>
            <person name="Usui K."/>
            <person name="Hiraki T."/>
            <person name="Tame A."/>
            <person name="Uematsu K."/>
            <person name="Maruyama T."/>
            <person name="Hatada Y."/>
        </authorList>
    </citation>
    <scope>NUCLEOTIDE SEQUENCE</scope>
    <source>
        <strain evidence="2">JIR-001</strain>
    </source>
</reference>
<reference evidence="2" key="2">
    <citation type="journal article" date="2021" name="Microbiol. Resour. Announc.">
        <title>Complete Genome Sequence of Polycladomyces abyssicola JIR-001T, Isolated from Hemipelagic Sediment in Deep Seawater.</title>
        <authorList>
            <person name="Tsubouchi T."/>
            <person name="Kaneko Y."/>
        </authorList>
    </citation>
    <scope>NUCLEOTIDE SEQUENCE</scope>
    <source>
        <strain evidence="2">JIR-001</strain>
    </source>
</reference>
<dbReference type="KEGG" id="pabs:JIR001_02870"/>
<name>A0A8D5ZJG0_9BACL</name>
<dbReference type="RefSeq" id="WP_212773873.1">
    <property type="nucleotide sequence ID" value="NZ_AP024601.1"/>
</dbReference>
<feature type="domain" description="Oxidoreductase molybdopterin-binding" evidence="1">
    <location>
        <begin position="46"/>
        <end position="124"/>
    </location>
</feature>
<organism evidence="2 3">
    <name type="scientific">Polycladomyces abyssicola</name>
    <dbReference type="NCBI Taxonomy" id="1125966"/>
    <lineage>
        <taxon>Bacteria</taxon>
        <taxon>Bacillati</taxon>
        <taxon>Bacillota</taxon>
        <taxon>Bacilli</taxon>
        <taxon>Bacillales</taxon>
        <taxon>Thermoactinomycetaceae</taxon>
        <taxon>Polycladomyces</taxon>
    </lineage>
</organism>
<sequence>MHSSWTIEVYGTVLKPAAFTYEEFRRMDDETVEPEKWVSGVQGNALRLWVLLRRVGLRVETTHLRFLGADDFQAEIPVTDLQDAFLLYRQNGRPLKKGYPVRLYVPQGDSNCLNVKSIVRVEAVAYDGADAKKPASFGFRNIIRPEELLRRDLSGMAPKQR</sequence>
<dbReference type="AlphaFoldDB" id="A0A8D5ZJG0"/>
<protein>
    <recommendedName>
        <fullName evidence="1">Oxidoreductase molybdopterin-binding domain-containing protein</fullName>
    </recommendedName>
</protein>
<gene>
    <name evidence="2" type="ORF">JIR001_02870</name>
</gene>
<dbReference type="SUPFAM" id="SSF56524">
    <property type="entry name" value="Oxidoreductase molybdopterin-binding domain"/>
    <property type="match status" value="1"/>
</dbReference>
<dbReference type="Proteomes" id="UP000677436">
    <property type="component" value="Chromosome"/>
</dbReference>